<name>A0ABW4SBU7_9BACL</name>
<evidence type="ECO:0000313" key="3">
    <source>
        <dbReference type="Proteomes" id="UP001597218"/>
    </source>
</evidence>
<gene>
    <name evidence="2" type="ORF">ACFSFY_02505</name>
</gene>
<proteinExistence type="predicted"/>
<organism evidence="2 3">
    <name type="scientific">Sporosarcina siberiensis</name>
    <dbReference type="NCBI Taxonomy" id="1365606"/>
    <lineage>
        <taxon>Bacteria</taxon>
        <taxon>Bacillati</taxon>
        <taxon>Bacillota</taxon>
        <taxon>Bacilli</taxon>
        <taxon>Bacillales</taxon>
        <taxon>Caryophanaceae</taxon>
        <taxon>Sporosarcina</taxon>
    </lineage>
</organism>
<dbReference type="EMBL" id="JBHUGI010000005">
    <property type="protein sequence ID" value="MFD1926947.1"/>
    <property type="molecule type" value="Genomic_DNA"/>
</dbReference>
<dbReference type="RefSeq" id="WP_381535606.1">
    <property type="nucleotide sequence ID" value="NZ_JBHUGI010000005.1"/>
</dbReference>
<comment type="caution">
    <text evidence="2">The sequence shown here is derived from an EMBL/GenBank/DDBJ whole genome shotgun (WGS) entry which is preliminary data.</text>
</comment>
<evidence type="ECO:0000313" key="2">
    <source>
        <dbReference type="EMBL" id="MFD1926947.1"/>
    </source>
</evidence>
<protein>
    <submittedName>
        <fullName evidence="2">Uncharacterized protein</fullName>
    </submittedName>
</protein>
<sequence length="246" mass="28134">MRHGKSRCAAIVEVDSDNIIIYAYALYIEDASRRELYRAYSEWLLDYVNDGELIEVRVADLTANDPKRGQPYERIKYFNDRRIITHSFLNWIASRALHRKESEEVKVNDERTEKEIRAKEGKTPIEKRVHSTNRPASKTEADRGNPGTVIKTKNRKGVFYMTVKFDTKENVVKAFMQLGAEGAEITRSSDAVKFQTEAISRGYEVPFADYLAKAIAGTWTATETLDAIDVFINDNPKKEEEGADNK</sequence>
<keyword evidence="3" id="KW-1185">Reference proteome</keyword>
<accession>A0ABW4SBU7</accession>
<evidence type="ECO:0000256" key="1">
    <source>
        <dbReference type="SAM" id="MobiDB-lite"/>
    </source>
</evidence>
<feature type="region of interest" description="Disordered" evidence="1">
    <location>
        <begin position="108"/>
        <end position="149"/>
    </location>
</feature>
<feature type="compositionally biased region" description="Basic and acidic residues" evidence="1">
    <location>
        <begin position="108"/>
        <end position="129"/>
    </location>
</feature>
<reference evidence="3" key="1">
    <citation type="journal article" date="2019" name="Int. J. Syst. Evol. Microbiol.">
        <title>The Global Catalogue of Microorganisms (GCM) 10K type strain sequencing project: providing services to taxonomists for standard genome sequencing and annotation.</title>
        <authorList>
            <consortium name="The Broad Institute Genomics Platform"/>
            <consortium name="The Broad Institute Genome Sequencing Center for Infectious Disease"/>
            <person name="Wu L."/>
            <person name="Ma J."/>
        </authorList>
    </citation>
    <scope>NUCLEOTIDE SEQUENCE [LARGE SCALE GENOMIC DNA]</scope>
    <source>
        <strain evidence="3">CGMCC 4.7177</strain>
    </source>
</reference>
<dbReference type="Proteomes" id="UP001597218">
    <property type="component" value="Unassembled WGS sequence"/>
</dbReference>